<dbReference type="PANTHER" id="PTHR35535:SF1">
    <property type="entry name" value="HEAT SHOCK PROTEIN HSLJ"/>
    <property type="match status" value="1"/>
</dbReference>
<dbReference type="InterPro" id="IPR005184">
    <property type="entry name" value="DUF306_Meta_HslJ"/>
</dbReference>
<keyword evidence="2" id="KW-0732">Signal</keyword>
<keyword evidence="5" id="KW-1185">Reference proteome</keyword>
<proteinExistence type="predicted"/>
<dbReference type="EMBL" id="QYCN01000018">
    <property type="protein sequence ID" value="RIY09055.1"/>
    <property type="molecule type" value="Genomic_DNA"/>
</dbReference>
<dbReference type="RefSeq" id="WP_119656202.1">
    <property type="nucleotide sequence ID" value="NZ_JBHUOI010000044.1"/>
</dbReference>
<reference evidence="4 5" key="1">
    <citation type="submission" date="2018-09" db="EMBL/GenBank/DDBJ databases">
        <authorList>
            <person name="Zeman M."/>
            <person name="Pardy F."/>
        </authorList>
    </citation>
    <scope>NUCLEOTIDE SEQUENCE [LARGE SCALE GENOMIC DNA]</scope>
    <source>
        <strain evidence="4 5">CCM 8852</strain>
    </source>
</reference>
<dbReference type="Gene3D" id="2.40.128.270">
    <property type="match status" value="1"/>
</dbReference>
<feature type="signal peptide" evidence="2">
    <location>
        <begin position="1"/>
        <end position="25"/>
    </location>
</feature>
<feature type="region of interest" description="Disordered" evidence="1">
    <location>
        <begin position="22"/>
        <end position="45"/>
    </location>
</feature>
<evidence type="ECO:0000256" key="2">
    <source>
        <dbReference type="SAM" id="SignalP"/>
    </source>
</evidence>
<evidence type="ECO:0000259" key="3">
    <source>
        <dbReference type="Pfam" id="PF03724"/>
    </source>
</evidence>
<accession>A0A418QUZ8</accession>
<evidence type="ECO:0000313" key="4">
    <source>
        <dbReference type="EMBL" id="RIY09055.1"/>
    </source>
</evidence>
<reference evidence="4 5" key="2">
    <citation type="submission" date="2019-01" db="EMBL/GenBank/DDBJ databases">
        <title>Hymenobacter humicola sp. nov., isolated from soils in Antarctica.</title>
        <authorList>
            <person name="Sedlacek I."/>
            <person name="Holochova P."/>
            <person name="Kralova S."/>
            <person name="Pantucek R."/>
            <person name="Stankova E."/>
            <person name="Vrbovska V."/>
            <person name="Kristofova L."/>
            <person name="Svec P."/>
            <person name="Busse H.-J."/>
        </authorList>
    </citation>
    <scope>NUCLEOTIDE SEQUENCE [LARGE SCALE GENOMIC DNA]</scope>
    <source>
        <strain evidence="4 5">CCM 8852</strain>
    </source>
</reference>
<dbReference type="PROSITE" id="PS51257">
    <property type="entry name" value="PROKAR_LIPOPROTEIN"/>
    <property type="match status" value="1"/>
</dbReference>
<sequence length="155" mass="16897">MNYRLLSTTALLALALAACNPTKPAPEMPTTEPTAANGRAEKGNPAAEDKRWQLIELYGQPVAGRADTHYLIFHSKEGRLEAKADCNVLLSDYTIRNTYQLQIKPGISTRMACPGNLEQELSRALAEADNLSVSAISLSLNKARMAPLARFELAK</sequence>
<dbReference type="Proteomes" id="UP000284250">
    <property type="component" value="Unassembled WGS sequence"/>
</dbReference>
<protein>
    <submittedName>
        <fullName evidence="4">META domain-containing protein</fullName>
    </submittedName>
</protein>
<feature type="domain" description="DUF306" evidence="3">
    <location>
        <begin position="47"/>
        <end position="152"/>
    </location>
</feature>
<evidence type="ECO:0000256" key="1">
    <source>
        <dbReference type="SAM" id="MobiDB-lite"/>
    </source>
</evidence>
<dbReference type="InterPro" id="IPR053147">
    <property type="entry name" value="Hsp_HslJ-like"/>
</dbReference>
<dbReference type="InterPro" id="IPR038670">
    <property type="entry name" value="HslJ-like_sf"/>
</dbReference>
<gene>
    <name evidence="4" type="ORF">D0T11_12850</name>
</gene>
<name>A0A418QUZ8_9BACT</name>
<organism evidence="4 5">
    <name type="scientific">Hymenobacter rubripertinctus</name>
    <dbReference type="NCBI Taxonomy" id="2029981"/>
    <lineage>
        <taxon>Bacteria</taxon>
        <taxon>Pseudomonadati</taxon>
        <taxon>Bacteroidota</taxon>
        <taxon>Cytophagia</taxon>
        <taxon>Cytophagales</taxon>
        <taxon>Hymenobacteraceae</taxon>
        <taxon>Hymenobacter</taxon>
    </lineage>
</organism>
<feature type="chain" id="PRO_5019051967" evidence="2">
    <location>
        <begin position="26"/>
        <end position="155"/>
    </location>
</feature>
<comment type="caution">
    <text evidence="4">The sequence shown here is derived from an EMBL/GenBank/DDBJ whole genome shotgun (WGS) entry which is preliminary data.</text>
</comment>
<evidence type="ECO:0000313" key="5">
    <source>
        <dbReference type="Proteomes" id="UP000284250"/>
    </source>
</evidence>
<dbReference type="AlphaFoldDB" id="A0A418QUZ8"/>
<dbReference type="OrthoDB" id="5348860at2"/>
<dbReference type="PANTHER" id="PTHR35535">
    <property type="entry name" value="HEAT SHOCK PROTEIN HSLJ"/>
    <property type="match status" value="1"/>
</dbReference>
<dbReference type="Pfam" id="PF03724">
    <property type="entry name" value="META"/>
    <property type="match status" value="1"/>
</dbReference>